<feature type="region of interest" description="Disordered" evidence="6">
    <location>
        <begin position="106"/>
        <end position="289"/>
    </location>
</feature>
<dbReference type="PROSITE" id="PS50059">
    <property type="entry name" value="FKBP_PPIASE"/>
    <property type="match status" value="1"/>
</dbReference>
<evidence type="ECO:0000256" key="3">
    <source>
        <dbReference type="ARBA" id="ARBA00023235"/>
    </source>
</evidence>
<dbReference type="Gene3D" id="2.60.120.340">
    <property type="entry name" value="Nucleoplasmin core domain"/>
    <property type="match status" value="1"/>
</dbReference>
<proteinExistence type="evidence at transcript level"/>
<dbReference type="PANTHER" id="PTHR43811:SF19">
    <property type="entry name" value="39 KDA FK506-BINDING NUCLEAR PROTEIN"/>
    <property type="match status" value="1"/>
</dbReference>
<dbReference type="InterPro" id="IPR001179">
    <property type="entry name" value="PPIase_FKBP_dom"/>
</dbReference>
<dbReference type="GO" id="GO:0000785">
    <property type="term" value="C:chromatin"/>
    <property type="evidence" value="ECO:0007669"/>
    <property type="project" value="TreeGrafter"/>
</dbReference>
<feature type="compositionally biased region" description="Acidic residues" evidence="6">
    <location>
        <begin position="147"/>
        <end position="196"/>
    </location>
</feature>
<organism evidence="8">
    <name type="scientific">Locusta migratoria manilensis</name>
    <name type="common">Oriental migratory locust</name>
    <dbReference type="NCBI Taxonomy" id="229990"/>
    <lineage>
        <taxon>Eukaryota</taxon>
        <taxon>Metazoa</taxon>
        <taxon>Ecdysozoa</taxon>
        <taxon>Arthropoda</taxon>
        <taxon>Hexapoda</taxon>
        <taxon>Insecta</taxon>
        <taxon>Pterygota</taxon>
        <taxon>Neoptera</taxon>
        <taxon>Polyneoptera</taxon>
        <taxon>Orthoptera</taxon>
        <taxon>Caelifera</taxon>
        <taxon>Acrididea</taxon>
        <taxon>Acridomorpha</taxon>
        <taxon>Acridoidea</taxon>
        <taxon>Acrididae</taxon>
        <taxon>Oedipodinae</taxon>
        <taxon>Locusta</taxon>
    </lineage>
</organism>
<protein>
    <recommendedName>
        <fullName evidence="4">FK506-binding protein</fullName>
        <ecNumber evidence="4">5.2.1.8</ecNumber>
    </recommendedName>
</protein>
<evidence type="ECO:0000259" key="7">
    <source>
        <dbReference type="PROSITE" id="PS50059"/>
    </source>
</evidence>
<gene>
    <name evidence="8" type="primary">FKBP44b</name>
</gene>
<keyword evidence="2 4" id="KW-0697">Rotamase</keyword>
<evidence type="ECO:0000256" key="6">
    <source>
        <dbReference type="SAM" id="MobiDB-lite"/>
    </source>
</evidence>
<sequence>MFWALVLEPGKKYAQTVSKPFHISMASLDVVHSENELVTVNVNFQNAEFILCNLQKNKILQTSLDLNFEAGDRIAFYTSGKGRVHLTGYLIDDDDVDDDLDIDAEAEESEEDVTPQKNAIKANKQEKRKSVGQTPGKPVLKKSKMDSEDEDGDDDGDDFDDDGDSDLESLGDSDEEMEVESEEDDGEEDEDTELEETPPQKHQQGKKKEKQSAQKQLQDKQTNTPNEMKKKKNKGHDAATPNTPTVQANGTPETQSGKKNKKKGGETPGDKGANTPKPPQAGSPQTPRKKLLEGGVAVEDTVVGSGPVAKPGRFVTVYYTGRLKQNNKKFDETVQGPGFKFRLGKGEVIKGWDIGVTGMKVGGKRKLIIPPHMAYGAKGSPPVIPPNSALVFEVELKNVN</sequence>
<dbReference type="SUPFAM" id="SSF54534">
    <property type="entry name" value="FKBP-like"/>
    <property type="match status" value="1"/>
</dbReference>
<dbReference type="Gene3D" id="3.10.50.40">
    <property type="match status" value="1"/>
</dbReference>
<feature type="compositionally biased region" description="Polar residues" evidence="6">
    <location>
        <begin position="240"/>
        <end position="257"/>
    </location>
</feature>
<dbReference type="Pfam" id="PF17800">
    <property type="entry name" value="NPL"/>
    <property type="match status" value="1"/>
</dbReference>
<comment type="catalytic activity">
    <reaction evidence="1 4 5">
        <text>[protein]-peptidylproline (omega=180) = [protein]-peptidylproline (omega=0)</text>
        <dbReference type="Rhea" id="RHEA:16237"/>
        <dbReference type="Rhea" id="RHEA-COMP:10747"/>
        <dbReference type="Rhea" id="RHEA-COMP:10748"/>
        <dbReference type="ChEBI" id="CHEBI:83833"/>
        <dbReference type="ChEBI" id="CHEBI:83834"/>
        <dbReference type="EC" id="5.2.1.8"/>
    </reaction>
</comment>
<evidence type="ECO:0000256" key="2">
    <source>
        <dbReference type="ARBA" id="ARBA00023110"/>
    </source>
</evidence>
<evidence type="ECO:0000256" key="1">
    <source>
        <dbReference type="ARBA" id="ARBA00000971"/>
    </source>
</evidence>
<dbReference type="FunFam" id="3.10.50.40:FF:000006">
    <property type="entry name" value="Peptidyl-prolyl cis-trans isomerase"/>
    <property type="match status" value="1"/>
</dbReference>
<comment type="similarity">
    <text evidence="4">Belongs to the FKBP-type PPIase family.</text>
</comment>
<feature type="domain" description="PPIase FKBP-type" evidence="7">
    <location>
        <begin position="312"/>
        <end position="400"/>
    </location>
</feature>
<dbReference type="InterPro" id="IPR041232">
    <property type="entry name" value="NPL"/>
</dbReference>
<dbReference type="PANTHER" id="PTHR43811">
    <property type="entry name" value="FKBP-TYPE PEPTIDYL-PROLYL CIS-TRANS ISOMERASE FKPA"/>
    <property type="match status" value="1"/>
</dbReference>
<name>A0A977IVS0_LOCMI</name>
<feature type="compositionally biased region" description="Polar residues" evidence="6">
    <location>
        <begin position="213"/>
        <end position="226"/>
    </location>
</feature>
<reference evidence="8" key="1">
    <citation type="submission" date="2021-10" db="EMBL/GenBank/DDBJ databases">
        <authorList>
            <person name="Zhang N."/>
        </authorList>
    </citation>
    <scope>NUCLEOTIDE SEQUENCE</scope>
</reference>
<dbReference type="InterPro" id="IPR023566">
    <property type="entry name" value="PPIase_Fpr3/Fpr4-like"/>
</dbReference>
<evidence type="ECO:0000256" key="4">
    <source>
        <dbReference type="PIRNR" id="PIRNR001473"/>
    </source>
</evidence>
<dbReference type="EC" id="5.2.1.8" evidence="4"/>
<dbReference type="GO" id="GO:0003755">
    <property type="term" value="F:peptidyl-prolyl cis-trans isomerase activity"/>
    <property type="evidence" value="ECO:0007669"/>
    <property type="project" value="UniProtKB-KW"/>
</dbReference>
<dbReference type="EMBL" id="OL311485">
    <property type="protein sequence ID" value="UWK01890.1"/>
    <property type="molecule type" value="mRNA"/>
</dbReference>
<evidence type="ECO:0000313" key="8">
    <source>
        <dbReference type="EMBL" id="UWK01890.1"/>
    </source>
</evidence>
<dbReference type="PIRSF" id="PIRSF001473">
    <property type="entry name" value="FK506-bp_FPR3"/>
    <property type="match status" value="1"/>
</dbReference>
<dbReference type="Pfam" id="PF00254">
    <property type="entry name" value="FKBP_C"/>
    <property type="match status" value="1"/>
</dbReference>
<dbReference type="GO" id="GO:0005730">
    <property type="term" value="C:nucleolus"/>
    <property type="evidence" value="ECO:0007669"/>
    <property type="project" value="TreeGrafter"/>
</dbReference>
<evidence type="ECO:0000256" key="5">
    <source>
        <dbReference type="PROSITE-ProRule" id="PRU00277"/>
    </source>
</evidence>
<dbReference type="AlphaFoldDB" id="A0A977IVS0"/>
<dbReference type="InterPro" id="IPR046357">
    <property type="entry name" value="PPIase_dom_sf"/>
</dbReference>
<accession>A0A977IVS0</accession>
<keyword evidence="3 4" id="KW-0413">Isomerase</keyword>